<proteinExistence type="predicted"/>
<dbReference type="EMBL" id="VOKX01000037">
    <property type="protein sequence ID" value="KAB7842622.1"/>
    <property type="molecule type" value="Genomic_DNA"/>
</dbReference>
<sequence>MAATNRPNIRLREVIDAIGCTYEALARDVRRIAAENGEIIQTNKSAISHWVNGTRQPTGQTGHYLAEALSRRAGRTITLTEIGLRDPEATVPDDPDPVVTATGLGRADVERRRFLAMAAFTTAGVAMPLAYDHEVASRMLRARTGRSLVGAEDVEVVRQITAAFSTADERLGGGHGLTTVTAYLADTASPMLRARFPHDALRRAAFGAVAELAYLAGWKHHDLGQEGAAQRYYQVGYQLACEADPHGHAAWMMRALAHQALSLKQPHHCVALVEGALSRGLGHVDGQTEALLHITHARAFAAADERPAAARALLTAEDALLRDNGPQPSFSLVSGPAAGTVASHTARTLTDLADHVGTEQQHRDALVRWDPVKYKRVHALTYADLGDSLAAQARADEAVAAWGEALSLMDGMTSNRTCKAITSVRSTLAIYQRRKVPGAAELACRAREMLTRQSAR</sequence>
<dbReference type="RefSeq" id="WP_152264370.1">
    <property type="nucleotide sequence ID" value="NZ_VOKX01000037.1"/>
</dbReference>
<dbReference type="SUPFAM" id="SSF48452">
    <property type="entry name" value="TPR-like"/>
    <property type="match status" value="1"/>
</dbReference>
<dbReference type="OrthoDB" id="3213425at2"/>
<protein>
    <submittedName>
        <fullName evidence="2">Tetratricopeptide repeat protein</fullName>
    </submittedName>
</protein>
<reference evidence="2 3" key="1">
    <citation type="journal article" date="2019" name="Microb. Cell Fact.">
        <title>Exploring novel herbicidin analogues by transcriptional regulator overexpression and MS/MS molecular networking.</title>
        <authorList>
            <person name="Shi Y."/>
            <person name="Gu R."/>
            <person name="Li Y."/>
            <person name="Wang X."/>
            <person name="Ren W."/>
            <person name="Li X."/>
            <person name="Wang L."/>
            <person name="Xie Y."/>
            <person name="Hong B."/>
        </authorList>
    </citation>
    <scope>NUCLEOTIDE SEQUENCE [LARGE SCALE GENOMIC DNA]</scope>
    <source>
        <strain evidence="2 3">US-43</strain>
    </source>
</reference>
<dbReference type="InterPro" id="IPR010982">
    <property type="entry name" value="Lambda_DNA-bd_dom_sf"/>
</dbReference>
<evidence type="ECO:0000256" key="1">
    <source>
        <dbReference type="SAM" id="Phobius"/>
    </source>
</evidence>
<name>A0A5N5W5F3_STRMB</name>
<dbReference type="GO" id="GO:0003677">
    <property type="term" value="F:DNA binding"/>
    <property type="evidence" value="ECO:0007669"/>
    <property type="project" value="InterPro"/>
</dbReference>
<dbReference type="InterPro" id="IPR011990">
    <property type="entry name" value="TPR-like_helical_dom_sf"/>
</dbReference>
<keyword evidence="1" id="KW-0472">Membrane</keyword>
<gene>
    <name evidence="2" type="ORF">FRZ00_19700</name>
</gene>
<dbReference type="Gene3D" id="1.10.260.40">
    <property type="entry name" value="lambda repressor-like DNA-binding domains"/>
    <property type="match status" value="1"/>
</dbReference>
<keyword evidence="1" id="KW-1133">Transmembrane helix</keyword>
<comment type="caution">
    <text evidence="2">The sequence shown here is derived from an EMBL/GenBank/DDBJ whole genome shotgun (WGS) entry which is preliminary data.</text>
</comment>
<evidence type="ECO:0000313" key="3">
    <source>
        <dbReference type="Proteomes" id="UP000327000"/>
    </source>
</evidence>
<dbReference type="Proteomes" id="UP000327000">
    <property type="component" value="Unassembled WGS sequence"/>
</dbReference>
<feature type="transmembrane region" description="Helical" evidence="1">
    <location>
        <begin position="114"/>
        <end position="131"/>
    </location>
</feature>
<evidence type="ECO:0000313" key="2">
    <source>
        <dbReference type="EMBL" id="KAB7842622.1"/>
    </source>
</evidence>
<dbReference type="CDD" id="cd00093">
    <property type="entry name" value="HTH_XRE"/>
    <property type="match status" value="1"/>
</dbReference>
<dbReference type="AlphaFoldDB" id="A0A5N5W5F3"/>
<accession>A0A5N5W5F3</accession>
<keyword evidence="3" id="KW-1185">Reference proteome</keyword>
<dbReference type="InterPro" id="IPR001387">
    <property type="entry name" value="Cro/C1-type_HTH"/>
</dbReference>
<organism evidence="2 3">
    <name type="scientific">Streptomyces mobaraensis</name>
    <name type="common">Streptoverticillium mobaraense</name>
    <dbReference type="NCBI Taxonomy" id="35621"/>
    <lineage>
        <taxon>Bacteria</taxon>
        <taxon>Bacillati</taxon>
        <taxon>Actinomycetota</taxon>
        <taxon>Actinomycetes</taxon>
        <taxon>Kitasatosporales</taxon>
        <taxon>Streptomycetaceae</taxon>
        <taxon>Streptomyces</taxon>
    </lineage>
</organism>
<keyword evidence="1" id="KW-0812">Transmembrane</keyword>